<dbReference type="PANTHER" id="PTHR22901:SF0">
    <property type="entry name" value="SIALATE O-ACETYLESTERASE"/>
    <property type="match status" value="1"/>
</dbReference>
<sequence length="646" mass="71367">MKNKFFLFTGLLLLACSTVSQAKIVVSSLISDHMVLQRGVDVRIWGTADPQEKISIVFKGRNYQTRASRDGAWAVMIAPSEAGGPYLLTIRGKSEVLKINDLVVGDVWLCSGQSNMEFTVSGVFNAANELVAANDNQIRQFKVPKANGPLPVNVLTAGAWKSSSSATTAEFTAVGYFFAREMRRVHPDVPVGIINASWGGSGIEAWLSNAGFGWKGLADLKKYHESEYTRRLNLLKDKNDWTPGPGDAGISNGKPVWIATDFDDSGWKEWNAPGWWWGNGLEFFGGVLWMRKSFELPADVASSHIALSLGYFDDSARVWINGHLIDSANNRSGQVRRYLVPAKYLRTGKNTLTLQVTNLDATGGVYGEKESLKINADFFQLSLAGAWKYKIGNFVYRPESQPLTTPVGLFNAMISPLTNYTIGGVLWYQGEQNASDIRTAYQYRQYLQGLVKDWRGQFNSGDVPFVVVQLPNFNKPAQMPMPSNWAVLRESQSRVLELPNTAVVNTIDLGDADDIHPRNKQDVGKRVALAVQKLVFGKMELDTGPAYLSSQVIGDSIVITFDNKNLISKDRYGYVTGFTIAGTDKKFVLAKARIAGNQVVVWSEAVKAPASVRYGWANNPADASLYSDHLMPAFTFRTDGWDPCLY</sequence>
<feature type="domain" description="Sialate O-acetylesterase" evidence="3">
    <location>
        <begin position="419"/>
        <end position="530"/>
    </location>
</feature>
<feature type="domain" description="Sialate O-acetylesterase" evidence="3">
    <location>
        <begin position="105"/>
        <end position="209"/>
    </location>
</feature>
<dbReference type="AlphaFoldDB" id="A0A4R6SQV2"/>
<feature type="signal peptide" evidence="2">
    <location>
        <begin position="1"/>
        <end position="22"/>
    </location>
</feature>
<dbReference type="OrthoDB" id="9816001at2"/>
<evidence type="ECO:0000313" key="4">
    <source>
        <dbReference type="EMBL" id="TDQ07151.1"/>
    </source>
</evidence>
<dbReference type="GO" id="GO:0005975">
    <property type="term" value="P:carbohydrate metabolic process"/>
    <property type="evidence" value="ECO:0007669"/>
    <property type="project" value="TreeGrafter"/>
</dbReference>
<dbReference type="Gene3D" id="3.40.50.1110">
    <property type="entry name" value="SGNH hydrolase"/>
    <property type="match status" value="2"/>
</dbReference>
<proteinExistence type="predicted"/>
<keyword evidence="2" id="KW-0732">Signal</keyword>
<keyword evidence="5" id="KW-1185">Reference proteome</keyword>
<dbReference type="SUPFAM" id="SSF49785">
    <property type="entry name" value="Galactose-binding domain-like"/>
    <property type="match status" value="1"/>
</dbReference>
<dbReference type="InterPro" id="IPR005181">
    <property type="entry name" value="SASA"/>
</dbReference>
<dbReference type="PROSITE" id="PS51257">
    <property type="entry name" value="PROKAR_LIPOPROTEIN"/>
    <property type="match status" value="1"/>
</dbReference>
<gene>
    <name evidence="4" type="ORF">ATK78_4167</name>
</gene>
<feature type="chain" id="PRO_5020408744" evidence="2">
    <location>
        <begin position="23"/>
        <end position="646"/>
    </location>
</feature>
<organism evidence="4 5">
    <name type="scientific">Pedobacter metabolipauper</name>
    <dbReference type="NCBI Taxonomy" id="425513"/>
    <lineage>
        <taxon>Bacteria</taxon>
        <taxon>Pseudomonadati</taxon>
        <taxon>Bacteroidota</taxon>
        <taxon>Sphingobacteriia</taxon>
        <taxon>Sphingobacteriales</taxon>
        <taxon>Sphingobacteriaceae</taxon>
        <taxon>Pedobacter</taxon>
    </lineage>
</organism>
<evidence type="ECO:0000259" key="3">
    <source>
        <dbReference type="Pfam" id="PF03629"/>
    </source>
</evidence>
<evidence type="ECO:0000256" key="2">
    <source>
        <dbReference type="SAM" id="SignalP"/>
    </source>
</evidence>
<name>A0A4R6SQV2_9SPHI</name>
<evidence type="ECO:0000313" key="5">
    <source>
        <dbReference type="Proteomes" id="UP000295620"/>
    </source>
</evidence>
<evidence type="ECO:0000256" key="1">
    <source>
        <dbReference type="ARBA" id="ARBA00022801"/>
    </source>
</evidence>
<dbReference type="GO" id="GO:0004553">
    <property type="term" value="F:hydrolase activity, hydrolyzing O-glycosyl compounds"/>
    <property type="evidence" value="ECO:0007669"/>
    <property type="project" value="UniProtKB-ARBA"/>
</dbReference>
<dbReference type="EMBL" id="SNYC01000007">
    <property type="protein sequence ID" value="TDQ07151.1"/>
    <property type="molecule type" value="Genomic_DNA"/>
</dbReference>
<comment type="caution">
    <text evidence="4">The sequence shown here is derived from an EMBL/GenBank/DDBJ whole genome shotgun (WGS) entry which is preliminary data.</text>
</comment>
<dbReference type="PANTHER" id="PTHR22901">
    <property type="entry name" value="SIALATE O-ACETYLESTERASE"/>
    <property type="match status" value="1"/>
</dbReference>
<dbReference type="InterPro" id="IPR039329">
    <property type="entry name" value="SIAE"/>
</dbReference>
<dbReference type="SUPFAM" id="SSF52266">
    <property type="entry name" value="SGNH hydrolase"/>
    <property type="match status" value="1"/>
</dbReference>
<dbReference type="InterPro" id="IPR008979">
    <property type="entry name" value="Galactose-bd-like_sf"/>
</dbReference>
<dbReference type="InterPro" id="IPR036514">
    <property type="entry name" value="SGNH_hydro_sf"/>
</dbReference>
<dbReference type="RefSeq" id="WP_133577960.1">
    <property type="nucleotide sequence ID" value="NZ_SNYC01000007.1"/>
</dbReference>
<dbReference type="Pfam" id="PF03629">
    <property type="entry name" value="SASA"/>
    <property type="match status" value="2"/>
</dbReference>
<reference evidence="4 5" key="1">
    <citation type="submission" date="2019-03" db="EMBL/GenBank/DDBJ databases">
        <title>Genomic Encyclopedia of Archaeal and Bacterial Type Strains, Phase II (KMG-II): from individual species to whole genera.</title>
        <authorList>
            <person name="Goeker M."/>
        </authorList>
    </citation>
    <scope>NUCLEOTIDE SEQUENCE [LARGE SCALE GENOMIC DNA]</scope>
    <source>
        <strain evidence="4 5">DSM 19035</strain>
    </source>
</reference>
<keyword evidence="1" id="KW-0378">Hydrolase</keyword>
<dbReference type="Gene3D" id="2.60.120.260">
    <property type="entry name" value="Galactose-binding domain-like"/>
    <property type="match status" value="1"/>
</dbReference>
<dbReference type="Proteomes" id="UP000295620">
    <property type="component" value="Unassembled WGS sequence"/>
</dbReference>
<dbReference type="GO" id="GO:0001681">
    <property type="term" value="F:sialate O-acetylesterase activity"/>
    <property type="evidence" value="ECO:0007669"/>
    <property type="project" value="InterPro"/>
</dbReference>
<protein>
    <submittedName>
        <fullName evidence="4">Sialate O-acetylesterase</fullName>
    </submittedName>
</protein>
<accession>A0A4R6SQV2</accession>